<feature type="region of interest" description="Disordered" evidence="10">
    <location>
        <begin position="101"/>
        <end position="125"/>
    </location>
</feature>
<dbReference type="SUPFAM" id="SSF57959">
    <property type="entry name" value="Leucine zipper domain"/>
    <property type="match status" value="1"/>
</dbReference>
<dbReference type="AlphaFoldDB" id="A0AB34FWR6"/>
<keyword evidence="4" id="KW-0805">Transcription regulation</keyword>
<feature type="domain" description="BZIP" evidence="11">
    <location>
        <begin position="154"/>
        <end position="169"/>
    </location>
</feature>
<feature type="compositionally biased region" description="Low complexity" evidence="10">
    <location>
        <begin position="208"/>
        <end position="226"/>
    </location>
</feature>
<feature type="coiled-coil region" evidence="9">
    <location>
        <begin position="163"/>
        <end position="194"/>
    </location>
</feature>
<accession>A0AB34FWR6</accession>
<keyword evidence="13" id="KW-1185">Reference proteome</keyword>
<dbReference type="CDD" id="cd14688">
    <property type="entry name" value="bZIP_YAP"/>
    <property type="match status" value="1"/>
</dbReference>
<keyword evidence="5" id="KW-0238">DNA-binding</keyword>
<dbReference type="GO" id="GO:0004180">
    <property type="term" value="F:carboxypeptidase activity"/>
    <property type="evidence" value="ECO:0007669"/>
    <property type="project" value="UniProtKB-KW"/>
</dbReference>
<feature type="compositionally biased region" description="Pro residues" evidence="10">
    <location>
        <begin position="1"/>
        <end position="11"/>
    </location>
</feature>
<evidence type="ECO:0000256" key="5">
    <source>
        <dbReference type="ARBA" id="ARBA00023125"/>
    </source>
</evidence>
<dbReference type="GO" id="GO:0001228">
    <property type="term" value="F:DNA-binding transcription activator activity, RNA polymerase II-specific"/>
    <property type="evidence" value="ECO:0007669"/>
    <property type="project" value="TreeGrafter"/>
</dbReference>
<evidence type="ECO:0000259" key="11">
    <source>
        <dbReference type="PROSITE" id="PS00036"/>
    </source>
</evidence>
<evidence type="ECO:0000256" key="4">
    <source>
        <dbReference type="ARBA" id="ARBA00023015"/>
    </source>
</evidence>
<feature type="region of interest" description="Disordered" evidence="10">
    <location>
        <begin position="206"/>
        <end position="268"/>
    </location>
</feature>
<feature type="compositionally biased region" description="Low complexity" evidence="10">
    <location>
        <begin position="30"/>
        <end position="41"/>
    </location>
</feature>
<feature type="compositionally biased region" description="Pro residues" evidence="10">
    <location>
        <begin position="246"/>
        <end position="264"/>
    </location>
</feature>
<dbReference type="PROSITE" id="PS00036">
    <property type="entry name" value="BZIP_BASIC"/>
    <property type="match status" value="1"/>
</dbReference>
<protein>
    <recommendedName>
        <fullName evidence="8">Putative transcription factor kapC</fullName>
    </recommendedName>
</protein>
<evidence type="ECO:0000313" key="13">
    <source>
        <dbReference type="Proteomes" id="UP001163105"/>
    </source>
</evidence>
<dbReference type="InterPro" id="IPR004827">
    <property type="entry name" value="bZIP"/>
</dbReference>
<dbReference type="PANTHER" id="PTHR40621:SF11">
    <property type="entry name" value="TRANSCRIPTION FACTOR KAPC-RELATED"/>
    <property type="match status" value="1"/>
</dbReference>
<evidence type="ECO:0000256" key="8">
    <source>
        <dbReference type="ARBA" id="ARBA00044067"/>
    </source>
</evidence>
<comment type="function">
    <text evidence="1">Putative transcription factor.</text>
</comment>
<keyword evidence="12" id="KW-0121">Carboxypeptidase</keyword>
<reference evidence="12" key="1">
    <citation type="submission" date="2023-01" db="EMBL/GenBank/DDBJ databases">
        <title>The growth and conidiation of Purpureocillium lavendulum are regulated by nitrogen source and histone H3K14 acetylation.</title>
        <authorList>
            <person name="Tang P."/>
            <person name="Han J."/>
            <person name="Zhang C."/>
            <person name="Tang P."/>
            <person name="Qi F."/>
            <person name="Zhang K."/>
            <person name="Liang L."/>
        </authorList>
    </citation>
    <scope>NUCLEOTIDE SEQUENCE</scope>
    <source>
        <strain evidence="12">YMF1.00683</strain>
    </source>
</reference>
<evidence type="ECO:0000313" key="12">
    <source>
        <dbReference type="EMBL" id="KAJ6443253.1"/>
    </source>
</evidence>
<dbReference type="PANTHER" id="PTHR40621">
    <property type="entry name" value="TRANSCRIPTION FACTOR KAPC-RELATED"/>
    <property type="match status" value="1"/>
</dbReference>
<sequence length="323" mass="35532">MDPSPPPPPPAAGSSLDWDISLRDARRRPSSTAAASPTLAPHHQHQPYHQHSQSQGQGQNQHREHVQLIPRSEVGIPMNQQPHQVAQGSESQYVGVGTTALSHPQHHQQQQQQQHHHHHHHHQSSFDYFAGNSQYMSSPPLQQSFTMSQYYPVRRRAQNRASQRAYRERKEQRIRDLEQLLREANHREETLAQAYVTLQADYDHLRSDTSTSSPNSSQSSCQCGGNATTAIAPSAKSIKGQSPVVRQPPPAAAAPSLPPDPEPTPARVESLTAASQLGQRASLGTVSTATQFTHVADQSSHVDGASNSGFAMSLDMMGYPRQL</sequence>
<feature type="compositionally biased region" description="Low complexity" evidence="10">
    <location>
        <begin position="49"/>
        <end position="60"/>
    </location>
</feature>
<name>A0AB34FWR6_9HYPO</name>
<keyword evidence="9" id="KW-0175">Coiled coil</keyword>
<evidence type="ECO:0000256" key="10">
    <source>
        <dbReference type="SAM" id="MobiDB-lite"/>
    </source>
</evidence>
<evidence type="ECO:0000256" key="7">
    <source>
        <dbReference type="ARBA" id="ARBA00023242"/>
    </source>
</evidence>
<evidence type="ECO:0000256" key="6">
    <source>
        <dbReference type="ARBA" id="ARBA00023163"/>
    </source>
</evidence>
<dbReference type="Pfam" id="PF00170">
    <property type="entry name" value="bZIP_1"/>
    <property type="match status" value="1"/>
</dbReference>
<evidence type="ECO:0000256" key="2">
    <source>
        <dbReference type="ARBA" id="ARBA00004123"/>
    </source>
</evidence>
<evidence type="ECO:0000256" key="9">
    <source>
        <dbReference type="SAM" id="Coils"/>
    </source>
</evidence>
<keyword evidence="6" id="KW-0804">Transcription</keyword>
<dbReference type="GO" id="GO:0000976">
    <property type="term" value="F:transcription cis-regulatory region binding"/>
    <property type="evidence" value="ECO:0007669"/>
    <property type="project" value="InterPro"/>
</dbReference>
<evidence type="ECO:0000256" key="3">
    <source>
        <dbReference type="ARBA" id="ARBA00007163"/>
    </source>
</evidence>
<comment type="subcellular location">
    <subcellularLocation>
        <location evidence="2">Nucleus</location>
    </subcellularLocation>
</comment>
<feature type="region of interest" description="Disordered" evidence="10">
    <location>
        <begin position="1"/>
        <end position="64"/>
    </location>
</feature>
<gene>
    <name evidence="12" type="ORF">O9K51_04432</name>
</gene>
<keyword evidence="12" id="KW-0645">Protease</keyword>
<keyword evidence="12" id="KW-0378">Hydrolase</keyword>
<comment type="similarity">
    <text evidence="3">Belongs to the bZIP family.</text>
</comment>
<feature type="compositionally biased region" description="Basic residues" evidence="10">
    <location>
        <begin position="114"/>
        <end position="123"/>
    </location>
</feature>
<dbReference type="InterPro" id="IPR050936">
    <property type="entry name" value="AP-1-like"/>
</dbReference>
<dbReference type="EMBL" id="JAQHRD010000003">
    <property type="protein sequence ID" value="KAJ6443253.1"/>
    <property type="molecule type" value="Genomic_DNA"/>
</dbReference>
<keyword evidence="7" id="KW-0539">Nucleus</keyword>
<proteinExistence type="inferred from homology"/>
<dbReference type="Proteomes" id="UP001163105">
    <property type="component" value="Unassembled WGS sequence"/>
</dbReference>
<evidence type="ECO:0000256" key="1">
    <source>
        <dbReference type="ARBA" id="ARBA00004049"/>
    </source>
</evidence>
<organism evidence="12 13">
    <name type="scientific">Purpureocillium lavendulum</name>
    <dbReference type="NCBI Taxonomy" id="1247861"/>
    <lineage>
        <taxon>Eukaryota</taxon>
        <taxon>Fungi</taxon>
        <taxon>Dikarya</taxon>
        <taxon>Ascomycota</taxon>
        <taxon>Pezizomycotina</taxon>
        <taxon>Sordariomycetes</taxon>
        <taxon>Hypocreomycetidae</taxon>
        <taxon>Hypocreales</taxon>
        <taxon>Ophiocordycipitaceae</taxon>
        <taxon>Purpureocillium</taxon>
    </lineage>
</organism>
<dbReference type="InterPro" id="IPR046347">
    <property type="entry name" value="bZIP_sf"/>
</dbReference>
<dbReference type="Gene3D" id="1.20.5.170">
    <property type="match status" value="1"/>
</dbReference>
<dbReference type="GO" id="GO:0090575">
    <property type="term" value="C:RNA polymerase II transcription regulator complex"/>
    <property type="evidence" value="ECO:0007669"/>
    <property type="project" value="TreeGrafter"/>
</dbReference>
<comment type="caution">
    <text evidence="12">The sequence shown here is derived from an EMBL/GenBank/DDBJ whole genome shotgun (WGS) entry which is preliminary data.</text>
</comment>